<reference evidence="1 2" key="1">
    <citation type="submission" date="2015-11" db="EMBL/GenBank/DDBJ databases">
        <title>Draft Genome Sequence of the Strain BR 10303 (Bradyrhizobium sp.) isolated from nodules of Centrolobium paraense.</title>
        <authorList>
            <person name="Zelli J.E."/>
            <person name="Simoes-Araujo J.L."/>
            <person name="Barauna A.C."/>
            <person name="Silva K."/>
        </authorList>
    </citation>
    <scope>NUCLEOTIDE SEQUENCE [LARGE SCALE GENOMIC DNA]</scope>
    <source>
        <strain evidence="1 2">BR 10303</strain>
    </source>
</reference>
<comment type="caution">
    <text evidence="1">The sequence shown here is derived from an EMBL/GenBank/DDBJ whole genome shotgun (WGS) entry which is preliminary data.</text>
</comment>
<dbReference type="Proteomes" id="UP000057737">
    <property type="component" value="Unassembled WGS sequence"/>
</dbReference>
<proteinExistence type="predicted"/>
<keyword evidence="2" id="KW-1185">Reference proteome</keyword>
<accession>A0A109JT91</accession>
<dbReference type="EMBL" id="LNCU01000070">
    <property type="protein sequence ID" value="KWV54723.1"/>
    <property type="molecule type" value="Genomic_DNA"/>
</dbReference>
<organism evidence="1 2">
    <name type="scientific">Bradyrhizobium macuxiense</name>
    <dbReference type="NCBI Taxonomy" id="1755647"/>
    <lineage>
        <taxon>Bacteria</taxon>
        <taxon>Pseudomonadati</taxon>
        <taxon>Pseudomonadota</taxon>
        <taxon>Alphaproteobacteria</taxon>
        <taxon>Hyphomicrobiales</taxon>
        <taxon>Nitrobacteraceae</taxon>
        <taxon>Bradyrhizobium</taxon>
    </lineage>
</organism>
<dbReference type="AlphaFoldDB" id="A0A109JT91"/>
<sequence>MVEGNLPRHERGSILVPRTDVVRDRPLSVAIVLADKADFLSGSQSHKALVGDHDALEAQKLLLIERCATSIANRTTPPLNAILGRPFALDHVAGLRGTPPSAQADPWGLR</sequence>
<protein>
    <submittedName>
        <fullName evidence="1">Uncharacterized protein</fullName>
    </submittedName>
</protein>
<gene>
    <name evidence="1" type="ORF">AS156_07090</name>
</gene>
<evidence type="ECO:0000313" key="2">
    <source>
        <dbReference type="Proteomes" id="UP000057737"/>
    </source>
</evidence>
<evidence type="ECO:0000313" key="1">
    <source>
        <dbReference type="EMBL" id="KWV54723.1"/>
    </source>
</evidence>
<name>A0A109JT91_9BRAD</name>